<evidence type="ECO:0000259" key="2">
    <source>
        <dbReference type="Pfam" id="PF13360"/>
    </source>
</evidence>
<dbReference type="InterPro" id="IPR032285">
    <property type="entry name" value="Metallophos_N"/>
</dbReference>
<dbReference type="STRING" id="1459.AF332_18100"/>
<dbReference type="PANTHER" id="PTHR34512">
    <property type="entry name" value="CELL SURFACE PROTEIN"/>
    <property type="match status" value="1"/>
</dbReference>
<dbReference type="InterPro" id="IPR011047">
    <property type="entry name" value="Quinoprotein_ADH-like_sf"/>
</dbReference>
<dbReference type="AlphaFoldDB" id="A0A0M0GGH7"/>
<evidence type="ECO:0000313" key="4">
    <source>
        <dbReference type="EMBL" id="KON88536.1"/>
    </source>
</evidence>
<evidence type="ECO:0000259" key="3">
    <source>
        <dbReference type="Pfam" id="PF16371"/>
    </source>
</evidence>
<dbReference type="GO" id="GO:0016787">
    <property type="term" value="F:hydrolase activity"/>
    <property type="evidence" value="ECO:0007669"/>
    <property type="project" value="InterPro"/>
</dbReference>
<accession>A0A0M0GGH7</accession>
<dbReference type="OrthoDB" id="1860at2"/>
<dbReference type="InterPro" id="IPR002372">
    <property type="entry name" value="PQQ_rpt_dom"/>
</dbReference>
<protein>
    <recommendedName>
        <fullName evidence="6">Calcineurin-like phosphoesterase domain-containing protein</fullName>
    </recommendedName>
</protein>
<dbReference type="SUPFAM" id="SSF56300">
    <property type="entry name" value="Metallo-dependent phosphatases"/>
    <property type="match status" value="1"/>
</dbReference>
<sequence length="857" mass="93864">MKEMAFSVERFRKKLQIPVMAIMIGLALVAVTKPILAVEPEAVVTGTIFLDINKDGVKNKSEPVLPGISVSDGKLVTKTDKQGKYTLKINPDRRLLDIVFVTVPSGMRVPVNKDNTPQFYKQLTDLQAGDERDQDFALQPNPKSLNPNFNFANLADVHVQKTYGNSVENFSSQLAQVNALTNKPAFIAVSGDLTNDATDDEFLDYTAATATSELPVYPAVGNHEFSPGPDYKSRIDRYRHYLGPEWYSFDYGQKHFVVLENNHGFGQQDQLEWLQQDLEMNAGNKEVVVIVHKPLNTPVMPGGAQPYIDLFSKYNTILTLMGHTHVNDVDPVTIPGAKHITTNSSAVTIDQTPNGFRKVQFKGGNVETPFKMYDVNQSLTIVNPAPNSKIEQGSGDIQVNAYDTSHKVIKVQYRLDGGSWHKMEQSSDFTWTAKKARDWNRGKHKIEVRATDDSGKSWEEISRFEVVKSGSFPAPKAGANWEMFHGNAQHTGIAQDILNPELRLAWSYRTPGSILTSSPAIENGKVFVGTRDENGSEHMGIHAVDLKTGKKLWQFKANAQVQSSPAVKDGIVYASSIRGSLYALDANTGMLIWEKIVGKDVLGRAWMYYSPTIADGVVYQAFSMGQGGAGELMALDAKTGEVLWKSRLHGGWISESSPVVMDGKVFVGAVDGRIIALDAKTGAELWRAYPSWSWMHSMPAIADGRVYMGYDGGIIVALDASTGKELWRYTSPETSYIQGATTGSSPAIADGVVYMGFPDGNVTALDAESGKLLWKYRTKGGIISSAVVSGDTVFIGSNDGFLYALDRVTGKPMWQYEIGAWIASSPAVSGNTLVIGAFDGNLYGFTPSGESTARLQR</sequence>
<evidence type="ECO:0000313" key="5">
    <source>
        <dbReference type="Proteomes" id="UP000037109"/>
    </source>
</evidence>
<dbReference type="SUPFAM" id="SSF50998">
    <property type="entry name" value="Quinoprotein alcohol dehydrogenase-like"/>
    <property type="match status" value="2"/>
</dbReference>
<dbReference type="InterPro" id="IPR018391">
    <property type="entry name" value="PQQ_b-propeller_rpt"/>
</dbReference>
<feature type="domain" description="Calcineurin-like phosphoesterase N-terminal" evidence="3">
    <location>
        <begin position="59"/>
        <end position="133"/>
    </location>
</feature>
<dbReference type="Pfam" id="PF13360">
    <property type="entry name" value="PQQ_2"/>
    <property type="match status" value="2"/>
</dbReference>
<dbReference type="InterPro" id="IPR013783">
    <property type="entry name" value="Ig-like_fold"/>
</dbReference>
<dbReference type="InterPro" id="IPR004843">
    <property type="entry name" value="Calcineurin-like_PHP"/>
</dbReference>
<dbReference type="SUPFAM" id="SSF81296">
    <property type="entry name" value="E set domains"/>
    <property type="match status" value="1"/>
</dbReference>
<comment type="caution">
    <text evidence="4">The sequence shown here is derived from an EMBL/GenBank/DDBJ whole genome shotgun (WGS) entry which is preliminary data.</text>
</comment>
<dbReference type="Gene3D" id="2.40.128.630">
    <property type="match status" value="1"/>
</dbReference>
<feature type="domain" description="Pyrrolo-quinoline quinone repeat" evidence="2">
    <location>
        <begin position="630"/>
        <end position="777"/>
    </location>
</feature>
<dbReference type="Gene3D" id="2.130.10.10">
    <property type="entry name" value="YVTN repeat-like/Quinoprotein amine dehydrogenase"/>
    <property type="match status" value="2"/>
</dbReference>
<dbReference type="InterPro" id="IPR029052">
    <property type="entry name" value="Metallo-depent_PP-like"/>
</dbReference>
<dbReference type="InterPro" id="IPR015943">
    <property type="entry name" value="WD40/YVTN_repeat-like_dom_sf"/>
</dbReference>
<dbReference type="Gene3D" id="3.60.21.10">
    <property type="match status" value="1"/>
</dbReference>
<evidence type="ECO:0000259" key="1">
    <source>
        <dbReference type="Pfam" id="PF00149"/>
    </source>
</evidence>
<dbReference type="Pfam" id="PF16371">
    <property type="entry name" value="MetallophosN"/>
    <property type="match status" value="1"/>
</dbReference>
<gene>
    <name evidence="4" type="ORF">AF332_18100</name>
</gene>
<dbReference type="PATRIC" id="fig|1459.3.peg.3976"/>
<dbReference type="InterPro" id="IPR014756">
    <property type="entry name" value="Ig_E-set"/>
</dbReference>
<organism evidence="4 5">
    <name type="scientific">Sporosarcina globispora</name>
    <name type="common">Bacillus globisporus</name>
    <dbReference type="NCBI Taxonomy" id="1459"/>
    <lineage>
        <taxon>Bacteria</taxon>
        <taxon>Bacillati</taxon>
        <taxon>Bacillota</taxon>
        <taxon>Bacilli</taxon>
        <taxon>Bacillales</taxon>
        <taxon>Caryophanaceae</taxon>
        <taxon>Sporosarcina</taxon>
    </lineage>
</organism>
<feature type="domain" description="Calcineurin-like phosphoesterase" evidence="1">
    <location>
        <begin position="151"/>
        <end position="326"/>
    </location>
</feature>
<dbReference type="Proteomes" id="UP000037109">
    <property type="component" value="Unassembled WGS sequence"/>
</dbReference>
<dbReference type="RefSeq" id="WP_053435908.1">
    <property type="nucleotide sequence ID" value="NZ_LGUF01000007.1"/>
</dbReference>
<evidence type="ECO:0008006" key="6">
    <source>
        <dbReference type="Google" id="ProtNLM"/>
    </source>
</evidence>
<dbReference type="Gene3D" id="2.60.40.10">
    <property type="entry name" value="Immunoglobulins"/>
    <property type="match status" value="1"/>
</dbReference>
<proteinExistence type="predicted"/>
<dbReference type="EMBL" id="LGUF01000007">
    <property type="protein sequence ID" value="KON88536.1"/>
    <property type="molecule type" value="Genomic_DNA"/>
</dbReference>
<dbReference type="SMART" id="SM00564">
    <property type="entry name" value="PQQ"/>
    <property type="match status" value="8"/>
</dbReference>
<name>A0A0M0GGH7_SPOGL</name>
<feature type="domain" description="Pyrrolo-quinoline quinone repeat" evidence="2">
    <location>
        <begin position="781"/>
        <end position="846"/>
    </location>
</feature>
<reference evidence="5" key="1">
    <citation type="submission" date="2015-07" db="EMBL/GenBank/DDBJ databases">
        <title>Fjat-10036 dsm4.</title>
        <authorList>
            <person name="Liu B."/>
            <person name="Wang J."/>
            <person name="Zhu Y."/>
            <person name="Liu G."/>
            <person name="Chen Q."/>
            <person name="Chen Z."/>
            <person name="Lan J."/>
            <person name="Che J."/>
            <person name="Ge C."/>
            <person name="Shi H."/>
            <person name="Pan Z."/>
            <person name="Liu X."/>
        </authorList>
    </citation>
    <scope>NUCLEOTIDE SEQUENCE [LARGE SCALE GENOMIC DNA]</scope>
    <source>
        <strain evidence="5">DSM 4</strain>
    </source>
</reference>
<dbReference type="Pfam" id="PF00149">
    <property type="entry name" value="Metallophos"/>
    <property type="match status" value="1"/>
</dbReference>
<keyword evidence="5" id="KW-1185">Reference proteome</keyword>
<dbReference type="Pfam" id="PF17957">
    <property type="entry name" value="Big_7"/>
    <property type="match status" value="1"/>
</dbReference>
<dbReference type="PANTHER" id="PTHR34512:SF30">
    <property type="entry name" value="OUTER MEMBRANE PROTEIN ASSEMBLY FACTOR BAMB"/>
    <property type="match status" value="1"/>
</dbReference>